<evidence type="ECO:0000256" key="8">
    <source>
        <dbReference type="ARBA" id="ARBA00037922"/>
    </source>
</evidence>
<comment type="pathway">
    <text evidence="8">Amino-acid biosynthesis; L-lysine biosynthesis via DAP pathway; (S)-tetrahydrodipicolinate from L-aspartate: step 4/4.</text>
</comment>
<dbReference type="Proteomes" id="UP000437748">
    <property type="component" value="Unassembled WGS sequence"/>
</dbReference>
<evidence type="ECO:0000259" key="12">
    <source>
        <dbReference type="Pfam" id="PF01113"/>
    </source>
</evidence>
<evidence type="ECO:0000256" key="7">
    <source>
        <dbReference type="ARBA" id="ARBA00023154"/>
    </source>
</evidence>
<gene>
    <name evidence="14" type="ORF">GCL60_13050</name>
</gene>
<dbReference type="SUPFAM" id="SSF51735">
    <property type="entry name" value="NAD(P)-binding Rossmann-fold domains"/>
    <property type="match status" value="1"/>
</dbReference>
<keyword evidence="4" id="KW-0220">Diaminopimelate biosynthesis</keyword>
<dbReference type="GO" id="GO:0009089">
    <property type="term" value="P:lysine biosynthetic process via diaminopimelate"/>
    <property type="evidence" value="ECO:0007669"/>
    <property type="project" value="InterPro"/>
</dbReference>
<keyword evidence="3" id="KW-0521">NADP</keyword>
<evidence type="ECO:0000256" key="10">
    <source>
        <dbReference type="ARBA" id="ARBA00049080"/>
    </source>
</evidence>
<proteinExistence type="inferred from homology"/>
<dbReference type="SUPFAM" id="SSF55347">
    <property type="entry name" value="Glyceraldehyde-3-phosphate dehydrogenase-like, C-terminal domain"/>
    <property type="match status" value="1"/>
</dbReference>
<dbReference type="InterPro" id="IPR000846">
    <property type="entry name" value="DapB_N"/>
</dbReference>
<keyword evidence="5" id="KW-0560">Oxidoreductase</keyword>
<dbReference type="Gene3D" id="3.30.360.10">
    <property type="entry name" value="Dihydrodipicolinate Reductase, domain 2"/>
    <property type="match status" value="2"/>
</dbReference>
<organism evidence="14 15">
    <name type="scientific">Silvanigrella paludirubra</name>
    <dbReference type="NCBI Taxonomy" id="2499159"/>
    <lineage>
        <taxon>Bacteria</taxon>
        <taxon>Pseudomonadati</taxon>
        <taxon>Bdellovibrionota</taxon>
        <taxon>Oligoflexia</taxon>
        <taxon>Silvanigrellales</taxon>
        <taxon>Silvanigrellaceae</taxon>
        <taxon>Silvanigrella</taxon>
    </lineage>
</organism>
<evidence type="ECO:0000259" key="13">
    <source>
        <dbReference type="Pfam" id="PF05173"/>
    </source>
</evidence>
<evidence type="ECO:0000256" key="5">
    <source>
        <dbReference type="ARBA" id="ARBA00023002"/>
    </source>
</evidence>
<evidence type="ECO:0000313" key="14">
    <source>
        <dbReference type="EMBL" id="KAB8036765.1"/>
    </source>
</evidence>
<evidence type="ECO:0000256" key="3">
    <source>
        <dbReference type="ARBA" id="ARBA00022857"/>
    </source>
</evidence>
<evidence type="ECO:0000313" key="15">
    <source>
        <dbReference type="Proteomes" id="UP000437748"/>
    </source>
</evidence>
<evidence type="ECO:0000256" key="2">
    <source>
        <dbReference type="ARBA" id="ARBA00022605"/>
    </source>
</evidence>
<evidence type="ECO:0000256" key="1">
    <source>
        <dbReference type="ARBA" id="ARBA00006642"/>
    </source>
</evidence>
<comment type="caution">
    <text evidence="14">The sequence shown here is derived from an EMBL/GenBank/DDBJ whole genome shotgun (WGS) entry which is preliminary data.</text>
</comment>
<dbReference type="RefSeq" id="WP_153421180.1">
    <property type="nucleotide sequence ID" value="NZ_WFLM01000005.1"/>
</dbReference>
<dbReference type="GO" id="GO:0008839">
    <property type="term" value="F:4-hydroxy-tetrahydrodipicolinate reductase"/>
    <property type="evidence" value="ECO:0007669"/>
    <property type="project" value="UniProtKB-EC"/>
</dbReference>
<dbReference type="OrthoDB" id="9790352at2"/>
<keyword evidence="15" id="KW-1185">Reference proteome</keyword>
<keyword evidence="2" id="KW-0028">Amino-acid biosynthesis</keyword>
<comment type="catalytic activity">
    <reaction evidence="10">
        <text>(S)-2,3,4,5-tetrahydrodipicolinate + NADP(+) + H2O = (2S,4S)-4-hydroxy-2,3,4,5-tetrahydrodipicolinate + NADPH + H(+)</text>
        <dbReference type="Rhea" id="RHEA:35331"/>
        <dbReference type="ChEBI" id="CHEBI:15377"/>
        <dbReference type="ChEBI" id="CHEBI:15378"/>
        <dbReference type="ChEBI" id="CHEBI:16845"/>
        <dbReference type="ChEBI" id="CHEBI:57783"/>
        <dbReference type="ChEBI" id="CHEBI:58349"/>
        <dbReference type="ChEBI" id="CHEBI:67139"/>
        <dbReference type="EC" id="1.17.1.8"/>
    </reaction>
</comment>
<feature type="domain" description="Dihydrodipicolinate reductase C-terminal" evidence="13">
    <location>
        <begin position="136"/>
        <end position="233"/>
    </location>
</feature>
<dbReference type="GO" id="GO:0019877">
    <property type="term" value="P:diaminopimelate biosynthetic process"/>
    <property type="evidence" value="ECO:0007669"/>
    <property type="project" value="UniProtKB-KW"/>
</dbReference>
<reference evidence="14 15" key="1">
    <citation type="submission" date="2019-10" db="EMBL/GenBank/DDBJ databases">
        <title>New species of Slilvanegrellaceae.</title>
        <authorList>
            <person name="Pitt A."/>
            <person name="Hahn M.W."/>
        </authorList>
    </citation>
    <scope>NUCLEOTIDE SEQUENCE [LARGE SCALE GENOMIC DNA]</scope>
    <source>
        <strain evidence="14 15">SP-Ram-0.45-NSY-1</strain>
    </source>
</reference>
<dbReference type="EMBL" id="WFLM01000005">
    <property type="protein sequence ID" value="KAB8036765.1"/>
    <property type="molecule type" value="Genomic_DNA"/>
</dbReference>
<accession>A0A6N6VSE0</accession>
<evidence type="ECO:0000256" key="9">
    <source>
        <dbReference type="ARBA" id="ARBA00038983"/>
    </source>
</evidence>
<dbReference type="PANTHER" id="PTHR20836:SF0">
    <property type="entry name" value="4-HYDROXY-TETRAHYDRODIPICOLINATE REDUCTASE 1, CHLOROPLASTIC-RELATED"/>
    <property type="match status" value="1"/>
</dbReference>
<comment type="catalytic activity">
    <reaction evidence="11">
        <text>(S)-2,3,4,5-tetrahydrodipicolinate + NAD(+) + H2O = (2S,4S)-4-hydroxy-2,3,4,5-tetrahydrodipicolinate + NADH + H(+)</text>
        <dbReference type="Rhea" id="RHEA:35323"/>
        <dbReference type="ChEBI" id="CHEBI:15377"/>
        <dbReference type="ChEBI" id="CHEBI:15378"/>
        <dbReference type="ChEBI" id="CHEBI:16845"/>
        <dbReference type="ChEBI" id="CHEBI:57540"/>
        <dbReference type="ChEBI" id="CHEBI:57945"/>
        <dbReference type="ChEBI" id="CHEBI:67139"/>
        <dbReference type="EC" id="1.17.1.8"/>
    </reaction>
</comment>
<dbReference type="PANTHER" id="PTHR20836">
    <property type="entry name" value="DIHYDRODIPICOLINATE REDUCTASE"/>
    <property type="match status" value="1"/>
</dbReference>
<evidence type="ECO:0000256" key="11">
    <source>
        <dbReference type="ARBA" id="ARBA00049396"/>
    </source>
</evidence>
<evidence type="ECO:0000256" key="4">
    <source>
        <dbReference type="ARBA" id="ARBA00022915"/>
    </source>
</evidence>
<keyword evidence="6" id="KW-0520">NAD</keyword>
<feature type="domain" description="Dihydrodipicolinate reductase N-terminal" evidence="12">
    <location>
        <begin position="1"/>
        <end position="114"/>
    </location>
</feature>
<protein>
    <recommendedName>
        <fullName evidence="9">4-hydroxy-tetrahydrodipicolinate reductase</fullName>
        <ecNumber evidence="9">1.17.1.8</ecNumber>
    </recommendedName>
</protein>
<dbReference type="Pfam" id="PF05173">
    <property type="entry name" value="DapB_C"/>
    <property type="match status" value="1"/>
</dbReference>
<dbReference type="Gene3D" id="3.40.50.720">
    <property type="entry name" value="NAD(P)-binding Rossmann-like Domain"/>
    <property type="match status" value="2"/>
</dbReference>
<dbReference type="AlphaFoldDB" id="A0A6N6VSE0"/>
<name>A0A6N6VSE0_9BACT</name>
<evidence type="ECO:0000256" key="6">
    <source>
        <dbReference type="ARBA" id="ARBA00023027"/>
    </source>
</evidence>
<keyword evidence="7" id="KW-0457">Lysine biosynthesis</keyword>
<dbReference type="PIRSF" id="PIRSF000161">
    <property type="entry name" value="DHPR"/>
    <property type="match status" value="1"/>
</dbReference>
<comment type="similarity">
    <text evidence="1">Belongs to the DapB family.</text>
</comment>
<dbReference type="InterPro" id="IPR036291">
    <property type="entry name" value="NAD(P)-bd_dom_sf"/>
</dbReference>
<dbReference type="InterPro" id="IPR023940">
    <property type="entry name" value="DHDPR_bac"/>
</dbReference>
<dbReference type="InterPro" id="IPR022663">
    <property type="entry name" value="DapB_C"/>
</dbReference>
<dbReference type="EC" id="1.17.1.8" evidence="9"/>
<sequence>MHIGLIGTSGRLGTLAKELFKEQSVPFTQISREDLKNINNFSELLKNIQDDIIILDVSLPTGTTSLCNIINDLSIEDLRKVRGVVVGTTGHDEHQKDLLYKSSKKVPICLVSNFSKGVFLFEELLKAKTTKGISVAELARALGFDLAMSEIHHTKKKDAPSGTAITLAESAHIHKNQISSVRVGKVVGEHILYLSSDSEALELKHTAHTRKLFAEGALELCRNIFKQAPKPGFLKKEDYFIH</sequence>
<dbReference type="Pfam" id="PF01113">
    <property type="entry name" value="DapB_N"/>
    <property type="match status" value="1"/>
</dbReference>